<dbReference type="RefSeq" id="WP_205047777.1">
    <property type="nucleotide sequence ID" value="NZ_CAJVAX010000018.1"/>
</dbReference>
<dbReference type="InterPro" id="IPR027417">
    <property type="entry name" value="P-loop_NTPase"/>
</dbReference>
<reference evidence="2" key="1">
    <citation type="submission" date="2021-06" db="EMBL/GenBank/DDBJ databases">
        <authorList>
            <person name="Arsene-Ploetze F."/>
        </authorList>
    </citation>
    <scope>NUCLEOTIDE SEQUENCE</scope>
    <source>
        <strain evidence="2">SBRY1</strain>
    </source>
</reference>
<dbReference type="Gene3D" id="3.40.50.300">
    <property type="entry name" value="P-loop containing nucleotide triphosphate hydrolases"/>
    <property type="match status" value="1"/>
</dbReference>
<name>A0A9W4MCC7_9ACTN</name>
<dbReference type="AlphaFoldDB" id="A0A9W4MCC7"/>
<evidence type="ECO:0000259" key="1">
    <source>
        <dbReference type="Pfam" id="PF05729"/>
    </source>
</evidence>
<accession>A0A9W4MCC7</accession>
<organism evidence="2 3">
    <name type="scientific">Actinacidiphila bryophytorum</name>
    <dbReference type="NCBI Taxonomy" id="1436133"/>
    <lineage>
        <taxon>Bacteria</taxon>
        <taxon>Bacillati</taxon>
        <taxon>Actinomycetota</taxon>
        <taxon>Actinomycetes</taxon>
        <taxon>Kitasatosporales</taxon>
        <taxon>Streptomycetaceae</taxon>
        <taxon>Actinacidiphila</taxon>
    </lineage>
</organism>
<evidence type="ECO:0000313" key="2">
    <source>
        <dbReference type="EMBL" id="CAG7648224.1"/>
    </source>
</evidence>
<dbReference type="EMBL" id="CAJVAX010000018">
    <property type="protein sequence ID" value="CAG7648224.1"/>
    <property type="molecule type" value="Genomic_DNA"/>
</dbReference>
<evidence type="ECO:0000313" key="3">
    <source>
        <dbReference type="Proteomes" id="UP001153328"/>
    </source>
</evidence>
<feature type="domain" description="NACHT" evidence="1">
    <location>
        <begin position="193"/>
        <end position="281"/>
    </location>
</feature>
<gene>
    <name evidence="2" type="ORF">SBRY_40876</name>
</gene>
<protein>
    <recommendedName>
        <fullName evidence="1">NACHT domain-containing protein</fullName>
    </recommendedName>
</protein>
<dbReference type="SUPFAM" id="SSF52540">
    <property type="entry name" value="P-loop containing nucleoside triphosphate hydrolases"/>
    <property type="match status" value="1"/>
</dbReference>
<dbReference type="InterPro" id="IPR007111">
    <property type="entry name" value="NACHT_NTPase"/>
</dbReference>
<sequence>MTRGARAEFSDRLGALLDASGLQQQQAAARTMRRRPRGASWAVTGRQISAWKNGSHLPAVDDAFLMLVRVLTEQARGRAASGHAGGELLDEAGWTRLLRRARTAPPGSAAPAWADAYLRSLREELAPLRRAFVPLQATVPRPARSEREAELLPTEREVLESFRSSRSDLAPDLEPAPFDALQRLSGLRQGNAALVGGPGAGKSTLLERVALAQADRWAEDSTLPLPVVLPLRHLGGSVPDLAAAVFLRHRCTVPEAEVRELFAARRLLVLLDGMNELPSAAARKALAAFLDTYRPQVVGTGRDPLDCAPIKGAQVLRVLPMSRRSAEQFTRSRLGGRSASFWAAASERTAGMSGIPLLLMMLCTIYRERDELPANLGLALRWFDQVYERRLKAEVYVDDSVRLWWSQALAVLAHEMTANGGSLDASLTVAADSALRAVTGHLAERSLHAADLAARCLEALRRCHLLTEVSGRLQFPHQVLQDYYAAEHLLRILPALDDDTLCASYLNQLKWTESLILAMGLTGDPATQARLVRLAFARIDPVVGARLGAAGGDAAQRLAVELVAALPAERRRATVPFSDGSWLDWPMGPYRRQLELMTLTRSDHAVPHLLASLLTECPKEPRIAR</sequence>
<dbReference type="Pfam" id="PF05729">
    <property type="entry name" value="NACHT"/>
    <property type="match status" value="1"/>
</dbReference>
<comment type="caution">
    <text evidence="2">The sequence shown here is derived from an EMBL/GenBank/DDBJ whole genome shotgun (WGS) entry which is preliminary data.</text>
</comment>
<dbReference type="Proteomes" id="UP001153328">
    <property type="component" value="Unassembled WGS sequence"/>
</dbReference>
<keyword evidence="3" id="KW-1185">Reference proteome</keyword>
<proteinExistence type="predicted"/>